<gene>
    <name evidence="2" type="ORF">CLLI_10430</name>
</gene>
<feature type="transmembrane region" description="Helical" evidence="1">
    <location>
        <begin position="122"/>
        <end position="142"/>
    </location>
</feature>
<dbReference type="EMBL" id="PVXO01000030">
    <property type="protein sequence ID" value="PRR79198.1"/>
    <property type="molecule type" value="Genomic_DNA"/>
</dbReference>
<keyword evidence="1" id="KW-0472">Membrane</keyword>
<proteinExistence type="predicted"/>
<keyword evidence="3" id="KW-1185">Reference proteome</keyword>
<feature type="transmembrane region" description="Helical" evidence="1">
    <location>
        <begin position="15"/>
        <end position="35"/>
    </location>
</feature>
<evidence type="ECO:0000313" key="3">
    <source>
        <dbReference type="Proteomes" id="UP000239706"/>
    </source>
</evidence>
<dbReference type="AlphaFoldDB" id="A0A2T0B5M5"/>
<dbReference type="PANTHER" id="PTHR41309">
    <property type="entry name" value="MEMBRANE PROTEIN-RELATED"/>
    <property type="match status" value="1"/>
</dbReference>
<sequence>MFNLVLKDFLLQKKITLFTIVYALFFTIICCLNMANLDKLALFPIFGIVFSTYLSVFYMIGYEEKNKSLVMINSLPLERSQIVISKYISLIFFIIVNALTLYLPTFLLGVIFRNNQIYSLNYSILIVFIAILLILFSIYYPLYFRYGYNTMRIFSFAIYILAFTTPSFIQKLIKNNNPLLHKLINYISVNPSKAIWITLILSILIFIISLYVSIVIYKNKDV</sequence>
<feature type="transmembrane region" description="Helical" evidence="1">
    <location>
        <begin position="41"/>
        <end position="62"/>
    </location>
</feature>
<organism evidence="2 3">
    <name type="scientific">Clostridium liquoris</name>
    <dbReference type="NCBI Taxonomy" id="1289519"/>
    <lineage>
        <taxon>Bacteria</taxon>
        <taxon>Bacillati</taxon>
        <taxon>Bacillota</taxon>
        <taxon>Clostridia</taxon>
        <taxon>Eubacteriales</taxon>
        <taxon>Clostridiaceae</taxon>
        <taxon>Clostridium</taxon>
    </lineage>
</organism>
<dbReference type="RefSeq" id="WP_106063182.1">
    <property type="nucleotide sequence ID" value="NZ_PVXO01000030.1"/>
</dbReference>
<dbReference type="Proteomes" id="UP000239706">
    <property type="component" value="Unassembled WGS sequence"/>
</dbReference>
<feature type="transmembrane region" description="Helical" evidence="1">
    <location>
        <begin position="83"/>
        <end position="102"/>
    </location>
</feature>
<feature type="transmembrane region" description="Helical" evidence="1">
    <location>
        <begin position="154"/>
        <end position="173"/>
    </location>
</feature>
<reference evidence="2 3" key="1">
    <citation type="submission" date="2018-03" db="EMBL/GenBank/DDBJ databases">
        <title>Genome sequence of Clostridium liquoris DSM 100320.</title>
        <authorList>
            <person name="Poehlein A."/>
            <person name="Daniel R."/>
        </authorList>
    </citation>
    <scope>NUCLEOTIDE SEQUENCE [LARGE SCALE GENOMIC DNA]</scope>
    <source>
        <strain evidence="2 3">DSM 100320</strain>
    </source>
</reference>
<accession>A0A2T0B5M5</accession>
<name>A0A2T0B5M5_9CLOT</name>
<protein>
    <recommendedName>
        <fullName evidence="4">ABC-2 family transporter protein</fullName>
    </recommendedName>
</protein>
<dbReference type="OrthoDB" id="2917865at2"/>
<evidence type="ECO:0000313" key="2">
    <source>
        <dbReference type="EMBL" id="PRR79198.1"/>
    </source>
</evidence>
<evidence type="ECO:0000256" key="1">
    <source>
        <dbReference type="SAM" id="Phobius"/>
    </source>
</evidence>
<dbReference type="PANTHER" id="PTHR41309:SF2">
    <property type="entry name" value="MEMBRANE PROTEIN"/>
    <property type="match status" value="1"/>
</dbReference>
<dbReference type="InterPro" id="IPR025699">
    <property type="entry name" value="ABC2_memb-like"/>
</dbReference>
<keyword evidence="1" id="KW-1133">Transmembrane helix</keyword>
<comment type="caution">
    <text evidence="2">The sequence shown here is derived from an EMBL/GenBank/DDBJ whole genome shotgun (WGS) entry which is preliminary data.</text>
</comment>
<keyword evidence="1" id="KW-0812">Transmembrane</keyword>
<feature type="transmembrane region" description="Helical" evidence="1">
    <location>
        <begin position="193"/>
        <end position="217"/>
    </location>
</feature>
<dbReference type="Pfam" id="PF13346">
    <property type="entry name" value="ABC2_membrane_5"/>
    <property type="match status" value="1"/>
</dbReference>
<evidence type="ECO:0008006" key="4">
    <source>
        <dbReference type="Google" id="ProtNLM"/>
    </source>
</evidence>